<feature type="non-terminal residue" evidence="2">
    <location>
        <position position="1"/>
    </location>
</feature>
<dbReference type="EMBL" id="UPSH01000001">
    <property type="protein sequence ID" value="VBB17887.1"/>
    <property type="molecule type" value="Genomic_DNA"/>
</dbReference>
<protein>
    <submittedName>
        <fullName evidence="2">PhoD-like phosphatase</fullName>
    </submittedName>
</protein>
<reference evidence="2 3" key="1">
    <citation type="submission" date="2018-10" db="EMBL/GenBank/DDBJ databases">
        <authorList>
            <consortium name="IHU Genomes"/>
        </authorList>
    </citation>
    <scope>NUCLEOTIDE SEQUENCE [LARGE SCALE GENOMIC DNA]</scope>
    <source>
        <strain evidence="2 3">A1</strain>
    </source>
</reference>
<dbReference type="PANTHER" id="PTHR37031">
    <property type="entry name" value="METALLOPHOSPHATASE BINDING DOMAIN PROTEIN"/>
    <property type="match status" value="1"/>
</dbReference>
<name>A0A5K0U7V2_9VIRU</name>
<proteinExistence type="predicted"/>
<dbReference type="InterPro" id="IPR038607">
    <property type="entry name" value="PhoD-like_sf"/>
</dbReference>
<sequence>LFEGDTPPCVGSFYKRCLPAIMNCTTDFILPVLGEHINDRIVLILIVKATHSQLKNLVRSCSNKNVEPSLRVRLFTKDDKNQIYDQTQCIDTDTKRYRFELTGVKPNTQFTYCVSTNFFEDEVSHSFNMRTNKRCLFVACDNNEAGFGSEGWSILKERADYFKVSKLIHLGDQVYLDTIFSGMTISLSRCCEDNDDMTAFKSHVKDQFYEVYVRSFSDPAKAELLATRSNIMIGDDHEISDDNNIVSTFWARNECCDFVKCIAMEVFKEIQVSLRLRLDEEKDLDLYHTVDGKTLTIFMGRTVVSTIDQNKYVTYIKETVNKYDDEVNRIILCPTVPWFFSTSSWFFIRYFFGDYDGSMFRTVYKLLKELSRCGKKIRIVSGDVHSFIKINVKTEDGVVIPMDVTGCVRGCLNFYMYFFVSVVLPFVKFFTGSLVKWRDAYGGLYYDGVKDSVVHVSQLSILPMLFNEILYIVFNYFKRMTGDLLTRRVIRDHHRSHNSQKE</sequence>
<dbReference type="Gene3D" id="3.60.21.70">
    <property type="entry name" value="PhoD-like phosphatase"/>
    <property type="match status" value="1"/>
</dbReference>
<keyword evidence="1" id="KW-0472">Membrane</keyword>
<accession>A0A5K0U7V2</accession>
<keyword evidence="1" id="KW-1133">Transmembrane helix</keyword>
<evidence type="ECO:0000256" key="1">
    <source>
        <dbReference type="SAM" id="Phobius"/>
    </source>
</evidence>
<organism evidence="2 3">
    <name type="scientific">Yasminevirus sp. GU-2018</name>
    <dbReference type="NCBI Taxonomy" id="2420051"/>
    <lineage>
        <taxon>Viruses</taxon>
        <taxon>Varidnaviria</taxon>
        <taxon>Bamfordvirae</taxon>
        <taxon>Nucleocytoviricota</taxon>
        <taxon>Megaviricetes</taxon>
        <taxon>Imitervirales</taxon>
        <taxon>Mimiviridae</taxon>
        <taxon>Klosneuvirinae</taxon>
        <taxon>Yasminevirus</taxon>
        <taxon>Yasminevirus saudimassiliense</taxon>
    </lineage>
</organism>
<dbReference type="PANTHER" id="PTHR37031:SF2">
    <property type="entry name" value="PHOD-LIKE PHOSPHATASE METALLOPHOSPHATASE DOMAIN-CONTAINING PROTEIN"/>
    <property type="match status" value="1"/>
</dbReference>
<keyword evidence="3" id="KW-1185">Reference proteome</keyword>
<evidence type="ECO:0000313" key="2">
    <source>
        <dbReference type="EMBL" id="VBB17887.1"/>
    </source>
</evidence>
<dbReference type="Proteomes" id="UP000594342">
    <property type="component" value="Unassembled WGS sequence"/>
</dbReference>
<keyword evidence="1" id="KW-0812">Transmembrane</keyword>
<evidence type="ECO:0000313" key="3">
    <source>
        <dbReference type="Proteomes" id="UP000594342"/>
    </source>
</evidence>
<comment type="caution">
    <text evidence="2">The sequence shown here is derived from an EMBL/GenBank/DDBJ whole genome shotgun (WGS) entry which is preliminary data.</text>
</comment>
<feature type="transmembrane region" description="Helical" evidence="1">
    <location>
        <begin position="455"/>
        <end position="477"/>
    </location>
</feature>
<feature type="transmembrane region" description="Helical" evidence="1">
    <location>
        <begin position="335"/>
        <end position="352"/>
    </location>
</feature>
<feature type="transmembrane region" description="Helical" evidence="1">
    <location>
        <begin position="414"/>
        <end position="435"/>
    </location>
</feature>
<gene>
    <name evidence="2" type="ORF">YASMINEVIRUS_350</name>
</gene>